<dbReference type="PROSITE" id="PS00028">
    <property type="entry name" value="ZINC_FINGER_C2H2_1"/>
    <property type="match status" value="6"/>
</dbReference>
<keyword evidence="10" id="KW-0539">Nucleus</keyword>
<evidence type="ECO:0000313" key="15">
    <source>
        <dbReference type="EMBL" id="KAB0796586.1"/>
    </source>
</evidence>
<name>A0A1Y1N6H4_PHOPY</name>
<reference evidence="15 16" key="2">
    <citation type="journal article" date="2018" name="Elife">
        <title>Firefly genomes illuminate parallel origins of bioluminescence in beetles.</title>
        <authorList>
            <person name="Fallon T.R."/>
            <person name="Lower S.E."/>
            <person name="Chang C.H."/>
            <person name="Bessho-Uehara M."/>
            <person name="Martin G.J."/>
            <person name="Bewick A.J."/>
            <person name="Behringer M."/>
            <person name="Debat H.J."/>
            <person name="Wong I."/>
            <person name="Day J.C."/>
            <person name="Suvorov A."/>
            <person name="Silva C.J."/>
            <person name="Stanger-Hall K.F."/>
            <person name="Hall D.W."/>
            <person name="Schmitz R.J."/>
            <person name="Nelson D.R."/>
            <person name="Lewis S.M."/>
            <person name="Shigenobu S."/>
            <person name="Bybee S.M."/>
            <person name="Larracuente A.M."/>
            <person name="Oba Y."/>
            <person name="Weng J.K."/>
        </authorList>
    </citation>
    <scope>NUCLEOTIDE SEQUENCE [LARGE SCALE GENOMIC DNA]</scope>
    <source>
        <strain evidence="15">1611_PpyrPB1</strain>
        <tissue evidence="15">Whole body</tissue>
    </source>
</reference>
<keyword evidence="5 11" id="KW-0863">Zinc-finger</keyword>
<evidence type="ECO:0000256" key="12">
    <source>
        <dbReference type="SAM" id="MobiDB-lite"/>
    </source>
</evidence>
<dbReference type="Pfam" id="PF00096">
    <property type="entry name" value="zf-C2H2"/>
    <property type="match status" value="3"/>
</dbReference>
<evidence type="ECO:0000256" key="3">
    <source>
        <dbReference type="ARBA" id="ARBA00022723"/>
    </source>
</evidence>
<dbReference type="Gene3D" id="3.30.160.60">
    <property type="entry name" value="Classic Zinc Finger"/>
    <property type="match status" value="5"/>
</dbReference>
<reference evidence="14" key="1">
    <citation type="journal article" date="2016" name="Sci. Rep.">
        <title>Molecular characterization of firefly nuptial gifts: a multi-omics approach sheds light on postcopulatory sexual selection.</title>
        <authorList>
            <person name="Al-Wathiqui N."/>
            <person name="Fallon T.R."/>
            <person name="South A."/>
            <person name="Weng J.K."/>
            <person name="Lewis S.M."/>
        </authorList>
    </citation>
    <scope>NUCLEOTIDE SEQUENCE</scope>
</reference>
<evidence type="ECO:0000256" key="7">
    <source>
        <dbReference type="ARBA" id="ARBA00023015"/>
    </source>
</evidence>
<protein>
    <recommendedName>
        <fullName evidence="13">C2H2-type domain-containing protein</fullName>
    </recommendedName>
</protein>
<dbReference type="GO" id="GO:0005634">
    <property type="term" value="C:nucleus"/>
    <property type="evidence" value="ECO:0007669"/>
    <property type="project" value="UniProtKB-SubCell"/>
</dbReference>
<dbReference type="PANTHER" id="PTHR24393:SF15">
    <property type="entry name" value="IP01243P-RELATED"/>
    <property type="match status" value="1"/>
</dbReference>
<dbReference type="AlphaFoldDB" id="A0A1Y1N6H4"/>
<feature type="domain" description="C2H2-type" evidence="13">
    <location>
        <begin position="226"/>
        <end position="253"/>
    </location>
</feature>
<feature type="domain" description="C2H2-type" evidence="13">
    <location>
        <begin position="170"/>
        <end position="197"/>
    </location>
</feature>
<dbReference type="InterPro" id="IPR013087">
    <property type="entry name" value="Znf_C2H2_type"/>
</dbReference>
<dbReference type="FunFam" id="3.30.160.60:FF:000145">
    <property type="entry name" value="Zinc finger protein 574"/>
    <property type="match status" value="1"/>
</dbReference>
<feature type="domain" description="C2H2-type" evidence="13">
    <location>
        <begin position="114"/>
        <end position="141"/>
    </location>
</feature>
<accession>A0A1Y1N6H4</accession>
<evidence type="ECO:0000256" key="1">
    <source>
        <dbReference type="ARBA" id="ARBA00004123"/>
    </source>
</evidence>
<evidence type="ECO:0000256" key="11">
    <source>
        <dbReference type="PROSITE-ProRule" id="PRU00042"/>
    </source>
</evidence>
<sequence>MDVSTPFRSCPQELQPPDVEQEGLPYSPLDIYQKDKPTIEHAEVCHIKNELNSSYTDESIGSTAGDLLIDSGTSRESDSGSLNQWPSPQRSQFNDLLCGGAALQVQLKERILNYFCSYCSKGFAKKQQLQNHIKTHTQEKNFVCATCNKTFVHKQQLTNHEKTHSGVKDFECDMCGKRFSLKQQMQIHIKTHTGEKNFGCDMCEKKFITKQQLQNHVNSHLGVKPFTCSVCGKNFAHKQQLTRHESRHMLQTHFCVECNLKFSGNKRLSKHINEVHNRIFNSL</sequence>
<keyword evidence="16" id="KW-1185">Reference proteome</keyword>
<feature type="region of interest" description="Disordered" evidence="12">
    <location>
        <begin position="1"/>
        <end position="25"/>
    </location>
</feature>
<feature type="region of interest" description="Disordered" evidence="12">
    <location>
        <begin position="66"/>
        <end position="87"/>
    </location>
</feature>
<evidence type="ECO:0000259" key="13">
    <source>
        <dbReference type="PROSITE" id="PS50157"/>
    </source>
</evidence>
<dbReference type="GO" id="GO:0001228">
    <property type="term" value="F:DNA-binding transcription activator activity, RNA polymerase II-specific"/>
    <property type="evidence" value="ECO:0007669"/>
    <property type="project" value="TreeGrafter"/>
</dbReference>
<dbReference type="Pfam" id="PF12171">
    <property type="entry name" value="zf-C2H2_jaz"/>
    <property type="match status" value="1"/>
</dbReference>
<dbReference type="InParanoid" id="A0A1Y1N6H4"/>
<evidence type="ECO:0000313" key="14">
    <source>
        <dbReference type="EMBL" id="JAV93473.1"/>
    </source>
</evidence>
<feature type="domain" description="C2H2-type" evidence="13">
    <location>
        <begin position="198"/>
        <end position="225"/>
    </location>
</feature>
<dbReference type="PROSITE" id="PS50157">
    <property type="entry name" value="ZINC_FINGER_C2H2_2"/>
    <property type="match status" value="5"/>
</dbReference>
<dbReference type="EMBL" id="VVIM01000007">
    <property type="protein sequence ID" value="KAB0796586.1"/>
    <property type="molecule type" value="Genomic_DNA"/>
</dbReference>
<reference evidence="15" key="3">
    <citation type="submission" date="2019-08" db="EMBL/GenBank/DDBJ databases">
        <authorList>
            <consortium name="Photinus pyralis genome working group"/>
            <person name="Fallon T.R."/>
            <person name="Sander Lower S.E."/>
            <person name="Weng J.-K."/>
        </authorList>
    </citation>
    <scope>NUCLEOTIDE SEQUENCE</scope>
    <source>
        <strain evidence="15">1611_PpyrPB1</strain>
        <tissue evidence="15">Whole body</tissue>
    </source>
</reference>
<dbReference type="GO" id="GO:0008270">
    <property type="term" value="F:zinc ion binding"/>
    <property type="evidence" value="ECO:0007669"/>
    <property type="project" value="UniProtKB-KW"/>
</dbReference>
<dbReference type="Proteomes" id="UP000327044">
    <property type="component" value="Unassembled WGS sequence"/>
</dbReference>
<keyword evidence="7" id="KW-0805">Transcription regulation</keyword>
<dbReference type="OrthoDB" id="6077919at2759"/>
<evidence type="ECO:0000256" key="2">
    <source>
        <dbReference type="ARBA" id="ARBA00006991"/>
    </source>
</evidence>
<evidence type="ECO:0000256" key="6">
    <source>
        <dbReference type="ARBA" id="ARBA00022833"/>
    </source>
</evidence>
<feature type="domain" description="C2H2-type" evidence="13">
    <location>
        <begin position="142"/>
        <end position="169"/>
    </location>
</feature>
<dbReference type="Pfam" id="PF13894">
    <property type="entry name" value="zf-C2H2_4"/>
    <property type="match status" value="1"/>
</dbReference>
<dbReference type="SUPFAM" id="SSF57667">
    <property type="entry name" value="beta-beta-alpha zinc fingers"/>
    <property type="match status" value="3"/>
</dbReference>
<keyword evidence="3" id="KW-0479">Metal-binding</keyword>
<proteinExistence type="inferred from homology"/>
<evidence type="ECO:0000256" key="10">
    <source>
        <dbReference type="ARBA" id="ARBA00023242"/>
    </source>
</evidence>
<evidence type="ECO:0000256" key="8">
    <source>
        <dbReference type="ARBA" id="ARBA00023125"/>
    </source>
</evidence>
<dbReference type="InterPro" id="IPR036236">
    <property type="entry name" value="Znf_C2H2_sf"/>
</dbReference>
<dbReference type="FunFam" id="3.30.160.60:FF:001289">
    <property type="entry name" value="Zinc finger protein 574"/>
    <property type="match status" value="1"/>
</dbReference>
<keyword evidence="4" id="KW-0677">Repeat</keyword>
<organism evidence="14">
    <name type="scientific">Photinus pyralis</name>
    <name type="common">Common eastern firefly</name>
    <name type="synonym">Lampyris pyralis</name>
    <dbReference type="NCBI Taxonomy" id="7054"/>
    <lineage>
        <taxon>Eukaryota</taxon>
        <taxon>Metazoa</taxon>
        <taxon>Ecdysozoa</taxon>
        <taxon>Arthropoda</taxon>
        <taxon>Hexapoda</taxon>
        <taxon>Insecta</taxon>
        <taxon>Pterygota</taxon>
        <taxon>Neoptera</taxon>
        <taxon>Endopterygota</taxon>
        <taxon>Coleoptera</taxon>
        <taxon>Polyphaga</taxon>
        <taxon>Elateriformia</taxon>
        <taxon>Elateroidea</taxon>
        <taxon>Lampyridae</taxon>
        <taxon>Lampyrinae</taxon>
        <taxon>Photinus</taxon>
    </lineage>
</organism>
<comment type="similarity">
    <text evidence="2">Belongs to the krueppel C2H2-type zinc-finger protein family.</text>
</comment>
<dbReference type="FunFam" id="3.30.160.60:FF:002343">
    <property type="entry name" value="Zinc finger protein 33A"/>
    <property type="match status" value="1"/>
</dbReference>
<gene>
    <name evidence="15" type="ORF">PPYR_10647</name>
</gene>
<keyword evidence="6" id="KW-0862">Zinc</keyword>
<dbReference type="GO" id="GO:0000978">
    <property type="term" value="F:RNA polymerase II cis-regulatory region sequence-specific DNA binding"/>
    <property type="evidence" value="ECO:0007669"/>
    <property type="project" value="TreeGrafter"/>
</dbReference>
<keyword evidence="8" id="KW-0238">DNA-binding</keyword>
<dbReference type="InterPro" id="IPR022755">
    <property type="entry name" value="Znf_C2H2_jaz"/>
</dbReference>
<evidence type="ECO:0000313" key="16">
    <source>
        <dbReference type="Proteomes" id="UP000327044"/>
    </source>
</evidence>
<dbReference type="EMBL" id="GEZM01011665">
    <property type="protein sequence ID" value="JAV93473.1"/>
    <property type="molecule type" value="Transcribed_RNA"/>
</dbReference>
<keyword evidence="9" id="KW-0804">Transcription</keyword>
<evidence type="ECO:0000256" key="5">
    <source>
        <dbReference type="ARBA" id="ARBA00022771"/>
    </source>
</evidence>
<evidence type="ECO:0000256" key="4">
    <source>
        <dbReference type="ARBA" id="ARBA00022737"/>
    </source>
</evidence>
<dbReference type="SMART" id="SM00355">
    <property type="entry name" value="ZnF_C2H2"/>
    <property type="match status" value="6"/>
</dbReference>
<evidence type="ECO:0000256" key="9">
    <source>
        <dbReference type="ARBA" id="ARBA00023163"/>
    </source>
</evidence>
<dbReference type="PANTHER" id="PTHR24393">
    <property type="entry name" value="ZINC FINGER PROTEIN"/>
    <property type="match status" value="1"/>
</dbReference>
<dbReference type="FunFam" id="3.30.160.60:FF:000446">
    <property type="entry name" value="Zinc finger protein"/>
    <property type="match status" value="1"/>
</dbReference>
<comment type="subcellular location">
    <subcellularLocation>
        <location evidence="1">Nucleus</location>
    </subcellularLocation>
</comment>